<dbReference type="PANTHER" id="PTHR45431:SF3">
    <property type="entry name" value="RHODANESE-LIKE DOMAIN-CONTAINING PROTEIN 15, CHLOROPLASTIC"/>
    <property type="match status" value="1"/>
</dbReference>
<dbReference type="InterPro" id="IPR052367">
    <property type="entry name" value="Thiosulfate_ST/Rhodanese-like"/>
</dbReference>
<dbReference type="OrthoDB" id="9808735at2"/>
<evidence type="ECO:0000313" key="2">
    <source>
        <dbReference type="EMBL" id="SFS47974.1"/>
    </source>
</evidence>
<dbReference type="RefSeq" id="WP_090224837.1">
    <property type="nucleotide sequence ID" value="NZ_FOZP01000003.1"/>
</dbReference>
<dbReference type="InterPro" id="IPR001763">
    <property type="entry name" value="Rhodanese-like_dom"/>
</dbReference>
<dbReference type="SUPFAM" id="SSF52821">
    <property type="entry name" value="Rhodanese/Cell cycle control phosphatase"/>
    <property type="match status" value="1"/>
</dbReference>
<organism evidence="2 3">
    <name type="scientific">Lutibacter maritimus</name>
    <dbReference type="NCBI Taxonomy" id="593133"/>
    <lineage>
        <taxon>Bacteria</taxon>
        <taxon>Pseudomonadati</taxon>
        <taxon>Bacteroidota</taxon>
        <taxon>Flavobacteriia</taxon>
        <taxon>Flavobacteriales</taxon>
        <taxon>Flavobacteriaceae</taxon>
        <taxon>Lutibacter</taxon>
    </lineage>
</organism>
<gene>
    <name evidence="2" type="ORF">SAMN04488006_1535</name>
</gene>
<feature type="domain" description="Rhodanese" evidence="1">
    <location>
        <begin position="43"/>
        <end position="133"/>
    </location>
</feature>
<protein>
    <submittedName>
        <fullName evidence="2">Rhodanese-related sulfurtransferase</fullName>
    </submittedName>
</protein>
<evidence type="ECO:0000259" key="1">
    <source>
        <dbReference type="PROSITE" id="PS50206"/>
    </source>
</evidence>
<dbReference type="SMART" id="SM00450">
    <property type="entry name" value="RHOD"/>
    <property type="match status" value="1"/>
</dbReference>
<dbReference type="Proteomes" id="UP000199312">
    <property type="component" value="Unassembled WGS sequence"/>
</dbReference>
<keyword evidence="2" id="KW-0808">Transferase</keyword>
<accession>A0A1I6Q6D5</accession>
<dbReference type="Gene3D" id="3.40.250.10">
    <property type="entry name" value="Rhodanese-like domain"/>
    <property type="match status" value="1"/>
</dbReference>
<dbReference type="PROSITE" id="PS51257">
    <property type="entry name" value="PROKAR_LIPOPROTEIN"/>
    <property type="match status" value="1"/>
</dbReference>
<dbReference type="InterPro" id="IPR036873">
    <property type="entry name" value="Rhodanese-like_dom_sf"/>
</dbReference>
<sequence>MKLKLGIILFVLFISIGCNSKPPLNEQEKAAIHIVKPTEFKEKSVNQIIIDIRTPQEFNQGHIEGAININYFDRSFIEEIGKYDRSKPIFLYCRSGNRTSSAAAKVAKLGFNEVYDLQGGIMNWSKENLQITK</sequence>
<dbReference type="CDD" id="cd00158">
    <property type="entry name" value="RHOD"/>
    <property type="match status" value="1"/>
</dbReference>
<dbReference type="STRING" id="593133.SAMN04488006_1535"/>
<evidence type="ECO:0000313" key="3">
    <source>
        <dbReference type="Proteomes" id="UP000199312"/>
    </source>
</evidence>
<dbReference type="PANTHER" id="PTHR45431">
    <property type="entry name" value="RHODANESE-LIKE DOMAIN-CONTAINING PROTEIN 15, CHLOROPLASTIC"/>
    <property type="match status" value="1"/>
</dbReference>
<keyword evidence="3" id="KW-1185">Reference proteome</keyword>
<dbReference type="AlphaFoldDB" id="A0A1I6Q6D5"/>
<dbReference type="Pfam" id="PF00581">
    <property type="entry name" value="Rhodanese"/>
    <property type="match status" value="1"/>
</dbReference>
<dbReference type="GO" id="GO:0016740">
    <property type="term" value="F:transferase activity"/>
    <property type="evidence" value="ECO:0007669"/>
    <property type="project" value="UniProtKB-KW"/>
</dbReference>
<dbReference type="PROSITE" id="PS50206">
    <property type="entry name" value="RHODANESE_3"/>
    <property type="match status" value="1"/>
</dbReference>
<dbReference type="EMBL" id="FOZP01000003">
    <property type="protein sequence ID" value="SFS47974.1"/>
    <property type="molecule type" value="Genomic_DNA"/>
</dbReference>
<name>A0A1I6Q6D5_9FLAO</name>
<proteinExistence type="predicted"/>
<reference evidence="3" key="1">
    <citation type="submission" date="2016-10" db="EMBL/GenBank/DDBJ databases">
        <authorList>
            <person name="Varghese N."/>
            <person name="Submissions S."/>
        </authorList>
    </citation>
    <scope>NUCLEOTIDE SEQUENCE [LARGE SCALE GENOMIC DNA]</scope>
    <source>
        <strain evidence="3">DSM 24450</strain>
    </source>
</reference>